<evidence type="ECO:0000313" key="4">
    <source>
        <dbReference type="Proteomes" id="UP001174934"/>
    </source>
</evidence>
<evidence type="ECO:0000259" key="2">
    <source>
        <dbReference type="Pfam" id="PF06985"/>
    </source>
</evidence>
<dbReference type="Pfam" id="PF06985">
    <property type="entry name" value="HET"/>
    <property type="match status" value="1"/>
</dbReference>
<feature type="region of interest" description="Disordered" evidence="1">
    <location>
        <begin position="728"/>
        <end position="755"/>
    </location>
</feature>
<dbReference type="InterPro" id="IPR010730">
    <property type="entry name" value="HET"/>
</dbReference>
<dbReference type="InterPro" id="IPR052895">
    <property type="entry name" value="HetReg/Transcr_Mod"/>
</dbReference>
<protein>
    <submittedName>
        <fullName evidence="3">Heterokaryon incompatibility protein-domain-containing protein</fullName>
    </submittedName>
</protein>
<dbReference type="EMBL" id="JAULSR010000003">
    <property type="protein sequence ID" value="KAK0624598.1"/>
    <property type="molecule type" value="Genomic_DNA"/>
</dbReference>
<organism evidence="3 4">
    <name type="scientific">Bombardia bombarda</name>
    <dbReference type="NCBI Taxonomy" id="252184"/>
    <lineage>
        <taxon>Eukaryota</taxon>
        <taxon>Fungi</taxon>
        <taxon>Dikarya</taxon>
        <taxon>Ascomycota</taxon>
        <taxon>Pezizomycotina</taxon>
        <taxon>Sordariomycetes</taxon>
        <taxon>Sordariomycetidae</taxon>
        <taxon>Sordariales</taxon>
        <taxon>Lasiosphaeriaceae</taxon>
        <taxon>Bombardia</taxon>
    </lineage>
</organism>
<evidence type="ECO:0000313" key="3">
    <source>
        <dbReference type="EMBL" id="KAK0624598.1"/>
    </source>
</evidence>
<feature type="domain" description="Heterokaryon incompatibility" evidence="2">
    <location>
        <begin position="99"/>
        <end position="244"/>
    </location>
</feature>
<proteinExistence type="predicted"/>
<dbReference type="AlphaFoldDB" id="A0AA39WZN8"/>
<accession>A0AA39WZN8</accession>
<feature type="region of interest" description="Disordered" evidence="1">
    <location>
        <begin position="49"/>
        <end position="92"/>
    </location>
</feature>
<sequence length="855" mass="97705">MNGARPYRYPDFNGNETVRLLQILPGDNVRVQARLIPAAFDEDLGCVRVRPSPTIPQPPPIPITDIDDNDNNNGGSNESNGTVNNTNHADDGSDRVLKYEAVSWAWGDPTKNAFIEILDDESRRWTFSVSHKLEEALRAVRSLDDARLVWIDAVCINQEDQNEKSYQVPMMDKIYSLAERVLIWLGPQSEDPKHDARTAFGFLKKLLRDMDYQKTISASSVQDLKSLSAIMQRDWFSRRWVVQEIALAKKATIFCDDQSMDWLDFSQAIEQFVGGEILTKLANEKMMREASLPHYWKDVSAMGAARLVSDISKIRRLSRSRLKQHGVPVSRQKHELLMSLEEIVCRLETFQTSKPHDTIYAYLALAKDAVPVAHHRSKKESDSVDDVVRRFAKTFSEKLMASPFIVDYKHPYSEVCRQFIKFAVRQNKDRATALDILCRPWAYEEVSDKERSELNIPTWVTTIAYAPFELTSTGIGLYRRNGDALVGAPGKSPYNAADGRPVNDKILHFKTFDDLSGKKTHSLIVSGFILDEIDVVRDTVTTSALVPENWLKLGGWEDTKKEPPMSLWKTLVADRGPNGSDNTPLSYPRYCAKALQLSPSRRNLDTQHITSHPEAHTGSVADFCRRVQEVVVNRRMIKTKNLGRLGLVSGRMVKNACSGVIEPIKKGDLICVLHGCSVPVVLRRVEKSKRETEHEDKLHAAALKESVEMVEERWRKWQSLSFEEKERSRQKRYRPSPRKQRRPANNEVPGPLEKSQTRRYRWSPFRIIVAFRASSFHHRTCTLSTSFPAPVLLCIRDVTVPPARPQAFGRFERDCFYEFWGECYIDEMMDGYAVALQNDQKSSEPKRTNMVFELR</sequence>
<dbReference type="PANTHER" id="PTHR24148">
    <property type="entry name" value="ANKYRIN REPEAT DOMAIN-CONTAINING PROTEIN 39 HOMOLOG-RELATED"/>
    <property type="match status" value="1"/>
</dbReference>
<evidence type="ECO:0000256" key="1">
    <source>
        <dbReference type="SAM" id="MobiDB-lite"/>
    </source>
</evidence>
<feature type="compositionally biased region" description="Low complexity" evidence="1">
    <location>
        <begin position="71"/>
        <end position="87"/>
    </location>
</feature>
<feature type="compositionally biased region" description="Basic residues" evidence="1">
    <location>
        <begin position="728"/>
        <end position="742"/>
    </location>
</feature>
<comment type="caution">
    <text evidence="3">The sequence shown here is derived from an EMBL/GenBank/DDBJ whole genome shotgun (WGS) entry which is preliminary data.</text>
</comment>
<name>A0AA39WZN8_9PEZI</name>
<dbReference type="PANTHER" id="PTHR24148:SF64">
    <property type="entry name" value="HETEROKARYON INCOMPATIBILITY DOMAIN-CONTAINING PROTEIN"/>
    <property type="match status" value="1"/>
</dbReference>
<keyword evidence="4" id="KW-1185">Reference proteome</keyword>
<feature type="compositionally biased region" description="Pro residues" evidence="1">
    <location>
        <begin position="53"/>
        <end position="62"/>
    </location>
</feature>
<gene>
    <name evidence="3" type="ORF">B0T17DRAFT_638222</name>
</gene>
<dbReference type="Proteomes" id="UP001174934">
    <property type="component" value="Unassembled WGS sequence"/>
</dbReference>
<reference evidence="3" key="1">
    <citation type="submission" date="2023-06" db="EMBL/GenBank/DDBJ databases">
        <title>Genome-scale phylogeny and comparative genomics of the fungal order Sordariales.</title>
        <authorList>
            <consortium name="Lawrence Berkeley National Laboratory"/>
            <person name="Hensen N."/>
            <person name="Bonometti L."/>
            <person name="Westerberg I."/>
            <person name="Brannstrom I.O."/>
            <person name="Guillou S."/>
            <person name="Cros-Aarteil S."/>
            <person name="Calhoun S."/>
            <person name="Haridas S."/>
            <person name="Kuo A."/>
            <person name="Mondo S."/>
            <person name="Pangilinan J."/>
            <person name="Riley R."/>
            <person name="LaButti K."/>
            <person name="Andreopoulos B."/>
            <person name="Lipzen A."/>
            <person name="Chen C."/>
            <person name="Yanf M."/>
            <person name="Daum C."/>
            <person name="Ng V."/>
            <person name="Clum A."/>
            <person name="Steindorff A."/>
            <person name="Ohm R."/>
            <person name="Martin F."/>
            <person name="Silar P."/>
            <person name="Natvig D."/>
            <person name="Lalanne C."/>
            <person name="Gautier V."/>
            <person name="Ament-velasquez S.L."/>
            <person name="Kruys A."/>
            <person name="Hutchinson M.I."/>
            <person name="Powell A.J."/>
            <person name="Barry K."/>
            <person name="Miller A.N."/>
            <person name="Grigoriev I.V."/>
            <person name="Debuchy R."/>
            <person name="Gladieux P."/>
            <person name="Thoren M.H."/>
            <person name="Johannesson H."/>
        </authorList>
    </citation>
    <scope>NUCLEOTIDE SEQUENCE</scope>
    <source>
        <strain evidence="3">SMH3391-2</strain>
    </source>
</reference>